<keyword evidence="3" id="KW-1185">Reference proteome</keyword>
<dbReference type="EMBL" id="PUHQ01000189">
    <property type="protein sequence ID" value="KAG0653588.1"/>
    <property type="molecule type" value="Genomic_DNA"/>
</dbReference>
<feature type="region of interest" description="Disordered" evidence="1">
    <location>
        <begin position="33"/>
        <end position="57"/>
    </location>
</feature>
<comment type="caution">
    <text evidence="2">The sequence shown here is derived from an EMBL/GenBank/DDBJ whole genome shotgun (WGS) entry which is preliminary data.</text>
</comment>
<protein>
    <submittedName>
        <fullName evidence="2">Uncharacterized protein</fullName>
    </submittedName>
</protein>
<gene>
    <name evidence="2" type="ORF">C6P46_002391</name>
</gene>
<reference evidence="2 3" key="1">
    <citation type="submission" date="2020-11" db="EMBL/GenBank/DDBJ databases">
        <title>Kefir isolates.</title>
        <authorList>
            <person name="Marcisauskas S."/>
            <person name="Kim Y."/>
            <person name="Blasche S."/>
        </authorList>
    </citation>
    <scope>NUCLEOTIDE SEQUENCE [LARGE SCALE GENOMIC DNA]</scope>
    <source>
        <strain evidence="2 3">KR</strain>
    </source>
</reference>
<name>A0A9P6VSJ1_RHOMI</name>
<proteinExistence type="predicted"/>
<evidence type="ECO:0000313" key="2">
    <source>
        <dbReference type="EMBL" id="KAG0653588.1"/>
    </source>
</evidence>
<accession>A0A9P6VSJ1</accession>
<evidence type="ECO:0000256" key="1">
    <source>
        <dbReference type="SAM" id="MobiDB-lite"/>
    </source>
</evidence>
<dbReference type="Proteomes" id="UP000777482">
    <property type="component" value="Unassembled WGS sequence"/>
</dbReference>
<evidence type="ECO:0000313" key="3">
    <source>
        <dbReference type="Proteomes" id="UP000777482"/>
    </source>
</evidence>
<sequence>MDLYLHPHQAGNSAAYLPYDLAGTPAQFAPMTGHPTPHRNRQPPPGVFAPERPTKQEQEKIAAQPSDHFPLLNPTPPEGHEAFYEEVFHNFYQTYVHSKASGVPFEALKPLITGAVREFMRINYLQEPLNKSLEKLKDPPSLHFPTELVLPHIVGKPVQEYSAEEVTLQEPADLAASRISEKEPTGLSSPQERRVALCGGAFSSAEDGHAAKALVLKRSQKAKQALLYDAAPPNDQDSQHMANLAICAKRIFRIPRPSLFCHSANDPYRRMLSNTTRRFSLTTNSGIAYFRFYVRFLGDLDARLGLLDPGQPLRYLKSIFGPPTASLRMLLAQFATIATSTPQTRHLANAPCDEACLLAADALRRREILRA</sequence>
<organism evidence="2 3">
    <name type="scientific">Rhodotorula mucilaginosa</name>
    <name type="common">Yeast</name>
    <name type="synonym">Rhodotorula rubra</name>
    <dbReference type="NCBI Taxonomy" id="5537"/>
    <lineage>
        <taxon>Eukaryota</taxon>
        <taxon>Fungi</taxon>
        <taxon>Dikarya</taxon>
        <taxon>Basidiomycota</taxon>
        <taxon>Pucciniomycotina</taxon>
        <taxon>Microbotryomycetes</taxon>
        <taxon>Sporidiobolales</taxon>
        <taxon>Sporidiobolaceae</taxon>
        <taxon>Rhodotorula</taxon>
    </lineage>
</organism>
<dbReference type="OrthoDB" id="10376712at2759"/>
<dbReference type="AlphaFoldDB" id="A0A9P6VSJ1"/>